<proteinExistence type="predicted"/>
<protein>
    <submittedName>
        <fullName evidence="3">Uncharacterized protein LOC120284165</fullName>
    </submittedName>
</protein>
<evidence type="ECO:0000259" key="1">
    <source>
        <dbReference type="Pfam" id="PF04937"/>
    </source>
</evidence>
<dbReference type="InterPro" id="IPR007021">
    <property type="entry name" value="DUF659"/>
</dbReference>
<feature type="domain" description="DUF659" evidence="1">
    <location>
        <begin position="15"/>
        <end position="124"/>
    </location>
</feature>
<keyword evidence="2" id="KW-1185">Reference proteome</keyword>
<reference evidence="3" key="1">
    <citation type="submission" date="2025-08" db="UniProtKB">
        <authorList>
            <consortium name="RefSeq"/>
        </authorList>
    </citation>
    <scope>IDENTIFICATION</scope>
</reference>
<gene>
    <name evidence="3" type="primary">LOC120284165</name>
</gene>
<dbReference type="RefSeq" id="XP_039146891.1">
    <property type="nucleotide sequence ID" value="XM_039290957.1"/>
</dbReference>
<dbReference type="InterPro" id="IPR012337">
    <property type="entry name" value="RNaseH-like_sf"/>
</dbReference>
<dbReference type="PANTHER" id="PTHR32166">
    <property type="entry name" value="OSJNBA0013A04.12 PROTEIN"/>
    <property type="match status" value="1"/>
</dbReference>
<dbReference type="Pfam" id="PF04937">
    <property type="entry name" value="DUF659"/>
    <property type="match status" value="1"/>
</dbReference>
<evidence type="ECO:0000313" key="3">
    <source>
        <dbReference type="RefSeq" id="XP_039146891.1"/>
    </source>
</evidence>
<name>A0AB40D3B2_DIOCR</name>
<dbReference type="PANTHER" id="PTHR32166:SF122">
    <property type="entry name" value="OS09G0499600 PROTEIN"/>
    <property type="match status" value="1"/>
</dbReference>
<sequence length="271" mass="30578">MIKSIGEYGQGLKPPSYHEVRVTYLKKEVENVNDMLEKYKNEWEKKIGCTLMSDGWTNGRGRSITNFLVNSPSGTVFLKSIDTSNISHSGENMFELLDSMVEEIGEDHVVQVVTDSASAYVLAEDIGQLPVHANTLSKAKQITTFIYRHTLLINMIRKFANGYDLIRAGSDGKKVENLVVGDAKFWDAIVYCLKSVIPLVKVLRLVDGDAKPAMGYIFEAMDRAKEKIAKNFDDVSSRLHFDPIFNHQDEEVTVGLIQTIERMYPDMFQQG</sequence>
<dbReference type="AlphaFoldDB" id="A0AB40D3B2"/>
<dbReference type="GeneID" id="120284165"/>
<evidence type="ECO:0000313" key="2">
    <source>
        <dbReference type="Proteomes" id="UP001515500"/>
    </source>
</evidence>
<organism evidence="2 3">
    <name type="scientific">Dioscorea cayennensis subsp. rotundata</name>
    <name type="common">White Guinea yam</name>
    <name type="synonym">Dioscorea rotundata</name>
    <dbReference type="NCBI Taxonomy" id="55577"/>
    <lineage>
        <taxon>Eukaryota</taxon>
        <taxon>Viridiplantae</taxon>
        <taxon>Streptophyta</taxon>
        <taxon>Embryophyta</taxon>
        <taxon>Tracheophyta</taxon>
        <taxon>Spermatophyta</taxon>
        <taxon>Magnoliopsida</taxon>
        <taxon>Liliopsida</taxon>
        <taxon>Dioscoreales</taxon>
        <taxon>Dioscoreaceae</taxon>
        <taxon>Dioscorea</taxon>
    </lineage>
</organism>
<dbReference type="Proteomes" id="UP001515500">
    <property type="component" value="Chromosome 19"/>
</dbReference>
<accession>A0AB40D3B2</accession>
<dbReference type="SUPFAM" id="SSF53098">
    <property type="entry name" value="Ribonuclease H-like"/>
    <property type="match status" value="1"/>
</dbReference>